<evidence type="ECO:0000259" key="1">
    <source>
        <dbReference type="PROSITE" id="PS50275"/>
    </source>
</evidence>
<dbReference type="EMBL" id="QGNW01001714">
    <property type="protein sequence ID" value="RVW32502.1"/>
    <property type="molecule type" value="Genomic_DNA"/>
</dbReference>
<gene>
    <name evidence="2" type="primary">SAC8_3</name>
    <name evidence="2" type="ORF">CK203_081288</name>
</gene>
<dbReference type="InterPro" id="IPR002013">
    <property type="entry name" value="SAC_dom"/>
</dbReference>
<accession>A0A438DAL7</accession>
<sequence length="229" mass="26284">MTMIITSSPQLPNLVRLCTVLSISQVRGSIPLLWEQIVDLSYKPRLRIINHEQTSEVVERHFHDLSQRYGEVVAVDLTDKHGDEGELSKAYADEMQKLPNMRYISFDFHQNCGGSNFDNLQILYDQVSDEFDNQGYFLVDAEGEMLEEQKGIIRSNCIDCLDRTNVTQNYFAQKSLNAQLQRIGVLSSTECIAMFGEDYEIFKTLWVEQGDEISLEYSGTHALKRDLVK</sequence>
<protein>
    <submittedName>
        <fullName evidence="2">Phosphoinositide phosphatase SAC8</fullName>
    </submittedName>
</protein>
<comment type="caution">
    <text evidence="2">The sequence shown here is derived from an EMBL/GenBank/DDBJ whole genome shotgun (WGS) entry which is preliminary data.</text>
</comment>
<dbReference type="Proteomes" id="UP000288805">
    <property type="component" value="Unassembled WGS sequence"/>
</dbReference>
<proteinExistence type="predicted"/>
<organism evidence="2 3">
    <name type="scientific">Vitis vinifera</name>
    <name type="common">Grape</name>
    <dbReference type="NCBI Taxonomy" id="29760"/>
    <lineage>
        <taxon>Eukaryota</taxon>
        <taxon>Viridiplantae</taxon>
        <taxon>Streptophyta</taxon>
        <taxon>Embryophyta</taxon>
        <taxon>Tracheophyta</taxon>
        <taxon>Spermatophyta</taxon>
        <taxon>Magnoliopsida</taxon>
        <taxon>eudicotyledons</taxon>
        <taxon>Gunneridae</taxon>
        <taxon>Pentapetalae</taxon>
        <taxon>rosids</taxon>
        <taxon>Vitales</taxon>
        <taxon>Vitaceae</taxon>
        <taxon>Viteae</taxon>
        <taxon>Vitis</taxon>
    </lineage>
</organism>
<dbReference type="GO" id="GO:0016791">
    <property type="term" value="F:phosphatase activity"/>
    <property type="evidence" value="ECO:0007669"/>
    <property type="project" value="InterPro"/>
</dbReference>
<dbReference type="Pfam" id="PF02383">
    <property type="entry name" value="Syja_N"/>
    <property type="match status" value="1"/>
</dbReference>
<dbReference type="PROSITE" id="PS50275">
    <property type="entry name" value="SAC"/>
    <property type="match status" value="1"/>
</dbReference>
<reference evidence="2 3" key="1">
    <citation type="journal article" date="2018" name="PLoS Genet.">
        <title>Population sequencing reveals clonal diversity and ancestral inbreeding in the grapevine cultivar Chardonnay.</title>
        <authorList>
            <person name="Roach M.J."/>
            <person name="Johnson D.L."/>
            <person name="Bohlmann J."/>
            <person name="van Vuuren H.J."/>
            <person name="Jones S.J."/>
            <person name="Pretorius I.S."/>
            <person name="Schmidt S.A."/>
            <person name="Borneman A.R."/>
        </authorList>
    </citation>
    <scope>NUCLEOTIDE SEQUENCE [LARGE SCALE GENOMIC DNA]</scope>
    <source>
        <strain evidence="3">cv. Chardonnay</strain>
        <tissue evidence="2">Leaf</tissue>
    </source>
</reference>
<feature type="domain" description="SAC" evidence="1">
    <location>
        <begin position="1"/>
        <end position="219"/>
    </location>
</feature>
<evidence type="ECO:0000313" key="2">
    <source>
        <dbReference type="EMBL" id="RVW32502.1"/>
    </source>
</evidence>
<dbReference type="AlphaFoldDB" id="A0A438DAL7"/>
<dbReference type="PANTHER" id="PTHR45662:SF10">
    <property type="entry name" value="PHOSPHOINOSITIDE PHOSPHATASE SAC8"/>
    <property type="match status" value="1"/>
</dbReference>
<dbReference type="PANTHER" id="PTHR45662">
    <property type="entry name" value="PHOSPHATIDYLINOSITIDE PHOSPHATASE SAC1"/>
    <property type="match status" value="1"/>
</dbReference>
<name>A0A438DAL7_VITVI</name>
<evidence type="ECO:0000313" key="3">
    <source>
        <dbReference type="Proteomes" id="UP000288805"/>
    </source>
</evidence>